<dbReference type="PANTHER" id="PTHR24094">
    <property type="entry name" value="SECRETED PROTEIN"/>
    <property type="match status" value="1"/>
</dbReference>
<evidence type="ECO:0000313" key="3">
    <source>
        <dbReference type="EMBL" id="GGW91409.1"/>
    </source>
</evidence>
<organism evidence="3 4">
    <name type="scientific">Streptomyces lomondensis</name>
    <dbReference type="NCBI Taxonomy" id="68229"/>
    <lineage>
        <taxon>Bacteria</taxon>
        <taxon>Bacillati</taxon>
        <taxon>Actinomycetota</taxon>
        <taxon>Actinomycetes</taxon>
        <taxon>Kitasatosporales</taxon>
        <taxon>Streptomycetaceae</taxon>
        <taxon>Streptomyces</taxon>
    </lineage>
</organism>
<feature type="signal peptide" evidence="1">
    <location>
        <begin position="1"/>
        <end position="32"/>
    </location>
</feature>
<dbReference type="InterPro" id="IPR011089">
    <property type="entry name" value="GmrSD_C"/>
</dbReference>
<dbReference type="EMBL" id="BMWC01000002">
    <property type="protein sequence ID" value="GGW91409.1"/>
    <property type="molecule type" value="Genomic_DNA"/>
</dbReference>
<name>A0ABQ2X1F4_9ACTN</name>
<protein>
    <recommendedName>
        <fullName evidence="2">GmrSD restriction endonucleases C-terminal domain-containing protein</fullName>
    </recommendedName>
</protein>
<gene>
    <name evidence="3" type="ORF">GCM10010383_21420</name>
</gene>
<dbReference type="PROSITE" id="PS51257">
    <property type="entry name" value="PROKAR_LIPOPROTEIN"/>
    <property type="match status" value="1"/>
</dbReference>
<reference evidence="4" key="1">
    <citation type="journal article" date="2019" name="Int. J. Syst. Evol. Microbiol.">
        <title>The Global Catalogue of Microorganisms (GCM) 10K type strain sequencing project: providing services to taxonomists for standard genome sequencing and annotation.</title>
        <authorList>
            <consortium name="The Broad Institute Genomics Platform"/>
            <consortium name="The Broad Institute Genome Sequencing Center for Infectious Disease"/>
            <person name="Wu L."/>
            <person name="Ma J."/>
        </authorList>
    </citation>
    <scope>NUCLEOTIDE SEQUENCE [LARGE SCALE GENOMIC DNA]</scope>
    <source>
        <strain evidence="4">JCM 4866</strain>
    </source>
</reference>
<evidence type="ECO:0000256" key="1">
    <source>
        <dbReference type="SAM" id="SignalP"/>
    </source>
</evidence>
<comment type="caution">
    <text evidence="3">The sequence shown here is derived from an EMBL/GenBank/DDBJ whole genome shotgun (WGS) entry which is preliminary data.</text>
</comment>
<keyword evidence="1" id="KW-0732">Signal</keyword>
<evidence type="ECO:0000313" key="4">
    <source>
        <dbReference type="Proteomes" id="UP000617743"/>
    </source>
</evidence>
<feature type="domain" description="GmrSD restriction endonucleases C-terminal" evidence="2">
    <location>
        <begin position="103"/>
        <end position="208"/>
    </location>
</feature>
<dbReference type="Pfam" id="PF07510">
    <property type="entry name" value="GmrSD_C"/>
    <property type="match status" value="1"/>
</dbReference>
<evidence type="ECO:0000259" key="2">
    <source>
        <dbReference type="Pfam" id="PF07510"/>
    </source>
</evidence>
<feature type="chain" id="PRO_5045394332" description="GmrSD restriction endonucleases C-terminal domain-containing protein" evidence="1">
    <location>
        <begin position="33"/>
        <end position="224"/>
    </location>
</feature>
<accession>A0ABQ2X1F4</accession>
<dbReference type="Proteomes" id="UP000617743">
    <property type="component" value="Unassembled WGS sequence"/>
</dbReference>
<proteinExistence type="predicted"/>
<keyword evidence="4" id="KW-1185">Reference proteome</keyword>
<dbReference type="PANTHER" id="PTHR24094:SF15">
    <property type="entry name" value="AMP-DEPENDENT SYNTHETASE_LIGASE DOMAIN-CONTAINING PROTEIN-RELATED"/>
    <property type="match status" value="1"/>
</dbReference>
<sequence length="224" mass="24012">MLLRVIVSLARACAAALLGTACTFALSCPAHAAKSLPLDQAVAALPQAAESRDGYERASFTYWNAGANPDDGCDTRDEVLIAEAVEPPATGPDCKLKGGTWSSYYDARQITSAAAMDVDHMVPLPEAWDSGASQWKASRREAYANDLADPRTLVAVSAAAHRSKADQDPAEWLPPNSKATCRYIVEWTAVKLRWSLTADTEERESLARLAEACPDATVTYTPAP</sequence>